<feature type="transmembrane region" description="Helical" evidence="2">
    <location>
        <begin position="78"/>
        <end position="102"/>
    </location>
</feature>
<organism evidence="4 5">
    <name type="scientific">Chlamydia avium 10DC88</name>
    <dbReference type="NCBI Taxonomy" id="1229831"/>
    <lineage>
        <taxon>Bacteria</taxon>
        <taxon>Pseudomonadati</taxon>
        <taxon>Chlamydiota</taxon>
        <taxon>Chlamydiia</taxon>
        <taxon>Chlamydiales</taxon>
        <taxon>Chlamydiaceae</taxon>
        <taxon>Chlamydia/Chlamydophila group</taxon>
        <taxon>Chlamydia</taxon>
    </lineage>
</organism>
<sequence length="145" mass="15981">MKKLTKIYLLSIILFFCLENAMVAPHEFGAFAHRSNKNVFTLQDINRGSSRPDRPRCTITRSSRTSSLPTSKKTTALLFGYGIFLLLSCLIHAATATLLLVVGSLCHPALIVAVILEVLMAIGILMCLAWTSCKLIETQEGRNNN</sequence>
<feature type="compositionally biased region" description="Low complexity" evidence="1">
    <location>
        <begin position="57"/>
        <end position="68"/>
    </location>
</feature>
<feature type="transmembrane region" description="Helical" evidence="2">
    <location>
        <begin position="109"/>
        <end position="131"/>
    </location>
</feature>
<keyword evidence="2" id="KW-1133">Transmembrane helix</keyword>
<dbReference type="Proteomes" id="UP000019433">
    <property type="component" value="Chromosome"/>
</dbReference>
<gene>
    <name evidence="4" type="ORF">M832_02860</name>
</gene>
<evidence type="ECO:0000256" key="1">
    <source>
        <dbReference type="SAM" id="MobiDB-lite"/>
    </source>
</evidence>
<dbReference type="AlphaFoldDB" id="W8JF42"/>
<evidence type="ECO:0000313" key="5">
    <source>
        <dbReference type="Proteomes" id="UP000019433"/>
    </source>
</evidence>
<dbReference type="HOGENOM" id="CLU_2092435_0_0_0"/>
<dbReference type="PATRIC" id="fig|1229831.3.peg.289"/>
<evidence type="ECO:0000256" key="3">
    <source>
        <dbReference type="SAM" id="SignalP"/>
    </source>
</evidence>
<name>W8JF42_9CHLA</name>
<accession>W8JF42</accession>
<keyword evidence="3" id="KW-0732">Signal</keyword>
<dbReference type="EMBL" id="CP006571">
    <property type="protein sequence ID" value="AHK63151.1"/>
    <property type="molecule type" value="Genomic_DNA"/>
</dbReference>
<feature type="chain" id="PRO_5004910475" description="Transmembrane protein" evidence="3">
    <location>
        <begin position="22"/>
        <end position="145"/>
    </location>
</feature>
<reference evidence="4 5" key="1">
    <citation type="journal article" date="2014" name="Syst. Appl. Microbiol.">
        <title>Evidence for the existence of two new members of the family Chlamydiaceae and proposal of Chlamydia avium sp. nov. and Chlamydia gallinacea sp. nov.</title>
        <authorList>
            <person name="Sachse K."/>
            <person name="Laroucau K."/>
            <person name="Riege K."/>
            <person name="Wehner S."/>
            <person name="Dilcher M."/>
            <person name="Creasy H.H."/>
            <person name="Weidmann M."/>
            <person name="Myers G."/>
            <person name="Vorimore F."/>
            <person name="Vicari N."/>
            <person name="Magnino S."/>
            <person name="Liebler-Tenorio E."/>
            <person name="Ruettger A."/>
            <person name="Bavoil P.M."/>
            <person name="Hufert F.T."/>
            <person name="Rossello-Mora R."/>
            <person name="Marz M."/>
        </authorList>
    </citation>
    <scope>NUCLEOTIDE SEQUENCE [LARGE SCALE GENOMIC DNA]</scope>
    <source>
        <strain evidence="4 5">10DC88</strain>
    </source>
</reference>
<evidence type="ECO:0000256" key="2">
    <source>
        <dbReference type="SAM" id="Phobius"/>
    </source>
</evidence>
<dbReference type="KEGG" id="cav:M832_02860"/>
<evidence type="ECO:0000313" key="4">
    <source>
        <dbReference type="EMBL" id="AHK63151.1"/>
    </source>
</evidence>
<protein>
    <recommendedName>
        <fullName evidence="6">Transmembrane protein</fullName>
    </recommendedName>
</protein>
<keyword evidence="2" id="KW-0812">Transmembrane</keyword>
<proteinExistence type="predicted"/>
<evidence type="ECO:0008006" key="6">
    <source>
        <dbReference type="Google" id="ProtNLM"/>
    </source>
</evidence>
<keyword evidence="2" id="KW-0472">Membrane</keyword>
<feature type="region of interest" description="Disordered" evidence="1">
    <location>
        <begin position="47"/>
        <end position="68"/>
    </location>
</feature>
<feature type="signal peptide" evidence="3">
    <location>
        <begin position="1"/>
        <end position="21"/>
    </location>
</feature>